<keyword evidence="1" id="KW-0805">Transcription regulation</keyword>
<dbReference type="Proteomes" id="UP000535020">
    <property type="component" value="Unassembled WGS sequence"/>
</dbReference>
<evidence type="ECO:0000256" key="4">
    <source>
        <dbReference type="PROSITE-ProRule" id="PRU00335"/>
    </source>
</evidence>
<dbReference type="AlphaFoldDB" id="A0A7Y8XZ20"/>
<accession>A0A7Y8XZ20</accession>
<evidence type="ECO:0000256" key="2">
    <source>
        <dbReference type="ARBA" id="ARBA00023125"/>
    </source>
</evidence>
<name>A0A7Y8XZ20_9FLAO</name>
<feature type="domain" description="HTH tetR-type" evidence="5">
    <location>
        <begin position="5"/>
        <end position="65"/>
    </location>
</feature>
<evidence type="ECO:0000256" key="3">
    <source>
        <dbReference type="ARBA" id="ARBA00023163"/>
    </source>
</evidence>
<proteinExistence type="predicted"/>
<evidence type="ECO:0000256" key="1">
    <source>
        <dbReference type="ARBA" id="ARBA00023015"/>
    </source>
</evidence>
<dbReference type="PANTHER" id="PTHR47506">
    <property type="entry name" value="TRANSCRIPTIONAL REGULATORY PROTEIN"/>
    <property type="match status" value="1"/>
</dbReference>
<evidence type="ECO:0000313" key="6">
    <source>
        <dbReference type="EMBL" id="NYA69554.1"/>
    </source>
</evidence>
<sequence>MSKAEKTRQFIIEKTAPVFNKKGYVGTSLNDMIEVTGLTKGSIYGNFENKDEVMIAAFEYNLKMLRQRFNADIDNKATYKEKLYSYPERYRAYFDKLIISGGCPIQNTAVEADDTHPVLKDMAMEAILSWKNSIVSLIEKGIEAGEFKAPGINPERVALTMVATIEGAVLITRLTGRLDHLGSIMDSVKKMIDDLG</sequence>
<dbReference type="PANTHER" id="PTHR47506:SF3">
    <property type="entry name" value="HTH-TYPE TRANSCRIPTIONAL REGULATOR LMRA"/>
    <property type="match status" value="1"/>
</dbReference>
<dbReference type="InterPro" id="IPR001647">
    <property type="entry name" value="HTH_TetR"/>
</dbReference>
<evidence type="ECO:0000313" key="7">
    <source>
        <dbReference type="Proteomes" id="UP000535020"/>
    </source>
</evidence>
<dbReference type="EMBL" id="JACBJI010000001">
    <property type="protein sequence ID" value="NYA69554.1"/>
    <property type="molecule type" value="Genomic_DNA"/>
</dbReference>
<evidence type="ECO:0000259" key="5">
    <source>
        <dbReference type="PROSITE" id="PS50977"/>
    </source>
</evidence>
<dbReference type="GO" id="GO:0003677">
    <property type="term" value="F:DNA binding"/>
    <property type="evidence" value="ECO:0007669"/>
    <property type="project" value="UniProtKB-UniRule"/>
</dbReference>
<reference evidence="6 7" key="1">
    <citation type="submission" date="2020-07" db="EMBL/GenBank/DDBJ databases">
        <authorList>
            <person name="Sun Q."/>
        </authorList>
    </citation>
    <scope>NUCLEOTIDE SEQUENCE [LARGE SCALE GENOMIC DNA]</scope>
    <source>
        <strain evidence="6 7">MAH-1</strain>
    </source>
</reference>
<gene>
    <name evidence="6" type="ORF">HZF10_01385</name>
</gene>
<dbReference type="PRINTS" id="PR00455">
    <property type="entry name" value="HTHTETR"/>
</dbReference>
<comment type="caution">
    <text evidence="6">The sequence shown here is derived from an EMBL/GenBank/DDBJ whole genome shotgun (WGS) entry which is preliminary data.</text>
</comment>
<organism evidence="6 7">
    <name type="scientific">Flavobacterium agri</name>
    <dbReference type="NCBI Taxonomy" id="2743471"/>
    <lineage>
        <taxon>Bacteria</taxon>
        <taxon>Pseudomonadati</taxon>
        <taxon>Bacteroidota</taxon>
        <taxon>Flavobacteriia</taxon>
        <taxon>Flavobacteriales</taxon>
        <taxon>Flavobacteriaceae</taxon>
        <taxon>Flavobacterium</taxon>
    </lineage>
</organism>
<keyword evidence="2 4" id="KW-0238">DNA-binding</keyword>
<dbReference type="Pfam" id="PF16925">
    <property type="entry name" value="TetR_C_13"/>
    <property type="match status" value="1"/>
</dbReference>
<keyword evidence="7" id="KW-1185">Reference proteome</keyword>
<dbReference type="SUPFAM" id="SSF46689">
    <property type="entry name" value="Homeodomain-like"/>
    <property type="match status" value="1"/>
</dbReference>
<feature type="DNA-binding region" description="H-T-H motif" evidence="4">
    <location>
        <begin position="28"/>
        <end position="47"/>
    </location>
</feature>
<dbReference type="InterPro" id="IPR036271">
    <property type="entry name" value="Tet_transcr_reg_TetR-rel_C_sf"/>
</dbReference>
<dbReference type="InterPro" id="IPR011075">
    <property type="entry name" value="TetR_C"/>
</dbReference>
<keyword evidence="3" id="KW-0804">Transcription</keyword>
<dbReference type="Pfam" id="PF00440">
    <property type="entry name" value="TetR_N"/>
    <property type="match status" value="1"/>
</dbReference>
<dbReference type="Gene3D" id="1.10.357.10">
    <property type="entry name" value="Tetracycline Repressor, domain 2"/>
    <property type="match status" value="1"/>
</dbReference>
<dbReference type="RefSeq" id="WP_176004377.1">
    <property type="nucleotide sequence ID" value="NZ_JABWMI010000002.1"/>
</dbReference>
<dbReference type="SUPFAM" id="SSF48498">
    <property type="entry name" value="Tetracyclin repressor-like, C-terminal domain"/>
    <property type="match status" value="1"/>
</dbReference>
<dbReference type="InterPro" id="IPR009057">
    <property type="entry name" value="Homeodomain-like_sf"/>
</dbReference>
<dbReference type="PROSITE" id="PS50977">
    <property type="entry name" value="HTH_TETR_2"/>
    <property type="match status" value="1"/>
</dbReference>
<protein>
    <submittedName>
        <fullName evidence="6">TetR/AcrR family transcriptional regulator</fullName>
    </submittedName>
</protein>